<comment type="caution">
    <text evidence="8">The sequence shown here is derived from an EMBL/GenBank/DDBJ whole genome shotgun (WGS) entry which is preliminary data.</text>
</comment>
<dbReference type="UniPathway" id="UPA00588">
    <property type="reaction ID" value="UER00649"/>
</dbReference>
<dbReference type="Proteomes" id="UP000600363">
    <property type="component" value="Unassembled WGS sequence"/>
</dbReference>
<dbReference type="NCBIfam" id="NF001381">
    <property type="entry name" value="PRK00279.1-3"/>
    <property type="match status" value="1"/>
</dbReference>
<feature type="binding site" evidence="4">
    <location>
        <position position="127"/>
    </location>
    <ligand>
        <name>ATP</name>
        <dbReference type="ChEBI" id="CHEBI:30616"/>
    </ligand>
</feature>
<dbReference type="HAMAP" id="MF_00235">
    <property type="entry name" value="Adenylate_kinase_Adk"/>
    <property type="match status" value="1"/>
</dbReference>
<feature type="binding site" evidence="4">
    <location>
        <begin position="136"/>
        <end position="137"/>
    </location>
    <ligand>
        <name>ATP</name>
        <dbReference type="ChEBI" id="CHEBI:30616"/>
    </ligand>
</feature>
<feature type="binding site" evidence="4">
    <location>
        <position position="92"/>
    </location>
    <ligand>
        <name>AMP</name>
        <dbReference type="ChEBI" id="CHEBI:456215"/>
    </ligand>
</feature>
<proteinExistence type="inferred from homology"/>
<feature type="domain" description="Adenylate kinase active site lid" evidence="7">
    <location>
        <begin position="127"/>
        <end position="162"/>
    </location>
</feature>
<feature type="binding site" evidence="4">
    <location>
        <position position="133"/>
    </location>
    <ligand>
        <name>Zn(2+)</name>
        <dbReference type="ChEBI" id="CHEBI:29105"/>
        <note>structural</note>
    </ligand>
</feature>
<dbReference type="AlphaFoldDB" id="A0A832RXU6"/>
<evidence type="ECO:0000256" key="1">
    <source>
        <dbReference type="ARBA" id="ARBA00022679"/>
    </source>
</evidence>
<gene>
    <name evidence="4" type="primary">adk</name>
    <name evidence="8" type="ORF">HA299_01985</name>
</gene>
<feature type="binding site" evidence="4">
    <location>
        <position position="199"/>
    </location>
    <ligand>
        <name>ATP</name>
        <dbReference type="ChEBI" id="CHEBI:30616"/>
    </ligand>
</feature>
<dbReference type="SUPFAM" id="SSF52540">
    <property type="entry name" value="P-loop containing nucleoside triphosphate hydrolases"/>
    <property type="match status" value="1"/>
</dbReference>
<dbReference type="Pfam" id="PF00406">
    <property type="entry name" value="ADK"/>
    <property type="match status" value="1"/>
</dbReference>
<organism evidence="8 9">
    <name type="scientific">Methermicoccus shengliensis</name>
    <dbReference type="NCBI Taxonomy" id="660064"/>
    <lineage>
        <taxon>Archaea</taxon>
        <taxon>Methanobacteriati</taxon>
        <taxon>Methanobacteriota</taxon>
        <taxon>Stenosarchaea group</taxon>
        <taxon>Methanomicrobia</taxon>
        <taxon>Methanosarcinales</taxon>
        <taxon>Methermicoccaceae</taxon>
        <taxon>Methermicoccus</taxon>
    </lineage>
</organism>
<keyword evidence="2 4" id="KW-0547">Nucleotide-binding</keyword>
<dbReference type="NCBIfam" id="NF001380">
    <property type="entry name" value="PRK00279.1-2"/>
    <property type="match status" value="1"/>
</dbReference>
<dbReference type="GO" id="GO:0044209">
    <property type="term" value="P:AMP salvage"/>
    <property type="evidence" value="ECO:0007669"/>
    <property type="project" value="UniProtKB-UniRule"/>
</dbReference>
<dbReference type="CDD" id="cd01428">
    <property type="entry name" value="ADK"/>
    <property type="match status" value="1"/>
</dbReference>
<evidence type="ECO:0000313" key="8">
    <source>
        <dbReference type="EMBL" id="HIH69381.1"/>
    </source>
</evidence>
<feature type="binding site" evidence="4">
    <location>
        <begin position="10"/>
        <end position="15"/>
    </location>
    <ligand>
        <name>ATP</name>
        <dbReference type="ChEBI" id="CHEBI:30616"/>
    </ligand>
</feature>
<dbReference type="PRINTS" id="PR00094">
    <property type="entry name" value="ADENYLTKNASE"/>
</dbReference>
<comment type="pathway">
    <text evidence="4">Purine metabolism; AMP biosynthesis via salvage pathway; AMP from ADP: step 1/1.</text>
</comment>
<comment type="similarity">
    <text evidence="4 5">Belongs to the adenylate kinase family.</text>
</comment>
<dbReference type="InterPro" id="IPR006259">
    <property type="entry name" value="Adenyl_kin_sub"/>
</dbReference>
<dbReference type="InterPro" id="IPR033690">
    <property type="entry name" value="Adenylat_kinase_CS"/>
</dbReference>
<dbReference type="EMBL" id="DUIH01000009">
    <property type="protein sequence ID" value="HIH69381.1"/>
    <property type="molecule type" value="Genomic_DNA"/>
</dbReference>
<reference evidence="8" key="1">
    <citation type="journal article" date="2020" name="bioRxiv">
        <title>A rank-normalized archaeal taxonomy based on genome phylogeny resolves widespread incomplete and uneven classifications.</title>
        <authorList>
            <person name="Rinke C."/>
            <person name="Chuvochina M."/>
            <person name="Mussig A.J."/>
            <person name="Chaumeil P.-A."/>
            <person name="Waite D.W."/>
            <person name="Whitman W.B."/>
            <person name="Parks D.H."/>
            <person name="Hugenholtz P."/>
        </authorList>
    </citation>
    <scope>NUCLEOTIDE SEQUENCE</scope>
    <source>
        <strain evidence="8">UBA12518</strain>
    </source>
</reference>
<dbReference type="GO" id="GO:0005524">
    <property type="term" value="F:ATP binding"/>
    <property type="evidence" value="ECO:0007669"/>
    <property type="project" value="UniProtKB-UniRule"/>
</dbReference>
<feature type="binding site" evidence="4">
    <location>
        <begin position="85"/>
        <end position="88"/>
    </location>
    <ligand>
        <name>AMP</name>
        <dbReference type="ChEBI" id="CHEBI:456215"/>
    </ligand>
</feature>
<evidence type="ECO:0000256" key="3">
    <source>
        <dbReference type="ARBA" id="ARBA00022777"/>
    </source>
</evidence>
<dbReference type="InterPro" id="IPR027417">
    <property type="entry name" value="P-loop_NTPase"/>
</dbReference>
<feature type="binding site" evidence="4">
    <location>
        <position position="153"/>
    </location>
    <ligand>
        <name>Zn(2+)</name>
        <dbReference type="ChEBI" id="CHEBI:29105"/>
        <note>structural</note>
    </ligand>
</feature>
<keyword evidence="4 6" id="KW-0067">ATP-binding</keyword>
<comment type="subcellular location">
    <subcellularLocation>
        <location evidence="4 6">Cytoplasm</location>
    </subcellularLocation>
</comment>
<dbReference type="PROSITE" id="PS00113">
    <property type="entry name" value="ADENYLATE_KINASE"/>
    <property type="match status" value="1"/>
</dbReference>
<evidence type="ECO:0000256" key="6">
    <source>
        <dbReference type="RuleBase" id="RU003331"/>
    </source>
</evidence>
<dbReference type="RefSeq" id="WP_042685406.1">
    <property type="nucleotide sequence ID" value="NZ_DUIH01000009.1"/>
</dbReference>
<evidence type="ECO:0000256" key="5">
    <source>
        <dbReference type="RuleBase" id="RU003330"/>
    </source>
</evidence>
<comment type="function">
    <text evidence="4">Catalyzes the reversible transfer of the terminal phosphate group between ATP and AMP. Plays an important role in cellular energy homeostasis and in adenine nucleotide metabolism.</text>
</comment>
<dbReference type="GO" id="GO:0008270">
    <property type="term" value="F:zinc ion binding"/>
    <property type="evidence" value="ECO:0007669"/>
    <property type="project" value="UniProtKB-UniRule"/>
</dbReference>
<feature type="binding site" evidence="4">
    <location>
        <position position="150"/>
    </location>
    <ligand>
        <name>Zn(2+)</name>
        <dbReference type="ChEBI" id="CHEBI:29105"/>
        <note>structural</note>
    </ligand>
</feature>
<feature type="binding site" evidence="4">
    <location>
        <position position="130"/>
    </location>
    <ligand>
        <name>Zn(2+)</name>
        <dbReference type="ChEBI" id="CHEBI:29105"/>
        <note>structural</note>
    </ligand>
</feature>
<protein>
    <recommendedName>
        <fullName evidence="4 6">Adenylate kinase</fullName>
        <shortName evidence="4">AK</shortName>
        <ecNumber evidence="4 6">2.7.4.3</ecNumber>
    </recommendedName>
    <alternativeName>
        <fullName evidence="4">ATP-AMP transphosphorylase</fullName>
    </alternativeName>
    <alternativeName>
        <fullName evidence="4">ATP:AMP phosphotransferase</fullName>
    </alternativeName>
    <alternativeName>
        <fullName evidence="4">Adenylate monophosphate kinase</fullName>
    </alternativeName>
</protein>
<feature type="binding site" evidence="4">
    <location>
        <position position="171"/>
    </location>
    <ligand>
        <name>AMP</name>
        <dbReference type="ChEBI" id="CHEBI:456215"/>
    </ligand>
</feature>
<dbReference type="FunFam" id="3.40.50.300:FF:000106">
    <property type="entry name" value="Adenylate kinase mitochondrial"/>
    <property type="match status" value="1"/>
</dbReference>
<feature type="binding site" evidence="4">
    <location>
        <begin position="57"/>
        <end position="59"/>
    </location>
    <ligand>
        <name>AMP</name>
        <dbReference type="ChEBI" id="CHEBI:456215"/>
    </ligand>
</feature>
<dbReference type="GO" id="GO:0005737">
    <property type="term" value="C:cytoplasm"/>
    <property type="evidence" value="ECO:0007669"/>
    <property type="project" value="UniProtKB-SubCell"/>
</dbReference>
<dbReference type="GO" id="GO:0004017">
    <property type="term" value="F:AMP kinase activity"/>
    <property type="evidence" value="ECO:0007669"/>
    <property type="project" value="UniProtKB-UniRule"/>
</dbReference>
<feature type="binding site" evidence="4">
    <location>
        <position position="36"/>
    </location>
    <ligand>
        <name>AMP</name>
        <dbReference type="ChEBI" id="CHEBI:456215"/>
    </ligand>
</feature>
<sequence>MRLVMFGAPGAGKGTQAKRLSEHLGVPHISTGDMLRENIEQRTELGRAARSYMDRGELVPDDIINGMVRVRLEESDCEHGFILDGYPRTIPQAEALDRMLGEMGIELDAVFDLEVPDEEIVRRLSGRRVCRQCGASYHVVFNPPKQPGVCDVCGGQLYQREDDTEEAVLNRIAVYKRKTKPLLEYYTRRGLMRTVDGTGSIDEIFGRLLGLLPGGK</sequence>
<dbReference type="NCBIfam" id="NF011100">
    <property type="entry name" value="PRK14527.1"/>
    <property type="match status" value="1"/>
</dbReference>
<feature type="binding site" evidence="4">
    <location>
        <position position="160"/>
    </location>
    <ligand>
        <name>AMP</name>
        <dbReference type="ChEBI" id="CHEBI:456215"/>
    </ligand>
</feature>
<dbReference type="EC" id="2.7.4.3" evidence="4 6"/>
<evidence type="ECO:0000256" key="2">
    <source>
        <dbReference type="ARBA" id="ARBA00022741"/>
    </source>
</evidence>
<dbReference type="InterPro" id="IPR007862">
    <property type="entry name" value="Adenylate_kinase_lid-dom"/>
</dbReference>
<comment type="subunit">
    <text evidence="4 6">Monomer.</text>
</comment>
<evidence type="ECO:0000256" key="4">
    <source>
        <dbReference type="HAMAP-Rule" id="MF_00235"/>
    </source>
</evidence>
<keyword evidence="4" id="KW-0963">Cytoplasm</keyword>
<keyword evidence="3 4" id="KW-0418">Kinase</keyword>
<keyword evidence="4" id="KW-0545">Nucleotide biosynthesis</keyword>
<evidence type="ECO:0000313" key="9">
    <source>
        <dbReference type="Proteomes" id="UP000600363"/>
    </source>
</evidence>
<accession>A0A832RXU6</accession>
<feature type="binding site" evidence="4">
    <location>
        <position position="31"/>
    </location>
    <ligand>
        <name>AMP</name>
        <dbReference type="ChEBI" id="CHEBI:456215"/>
    </ligand>
</feature>
<dbReference type="InterPro" id="IPR000850">
    <property type="entry name" value="Adenylat/UMP-CMP_kin"/>
</dbReference>
<keyword evidence="4" id="KW-0862">Zinc</keyword>
<feature type="region of interest" description="NMP" evidence="4">
    <location>
        <begin position="30"/>
        <end position="59"/>
    </location>
</feature>
<dbReference type="Pfam" id="PF05191">
    <property type="entry name" value="ADK_lid"/>
    <property type="match status" value="1"/>
</dbReference>
<comment type="catalytic activity">
    <reaction evidence="4 6">
        <text>AMP + ATP = 2 ADP</text>
        <dbReference type="Rhea" id="RHEA:12973"/>
        <dbReference type="ChEBI" id="CHEBI:30616"/>
        <dbReference type="ChEBI" id="CHEBI:456215"/>
        <dbReference type="ChEBI" id="CHEBI:456216"/>
        <dbReference type="EC" id="2.7.4.3"/>
    </reaction>
</comment>
<keyword evidence="4" id="KW-0479">Metal-binding</keyword>
<dbReference type="PANTHER" id="PTHR23359">
    <property type="entry name" value="NUCLEOTIDE KINASE"/>
    <property type="match status" value="1"/>
</dbReference>
<evidence type="ECO:0000259" key="7">
    <source>
        <dbReference type="Pfam" id="PF05191"/>
    </source>
</evidence>
<name>A0A832RXU6_9EURY</name>
<dbReference type="NCBIfam" id="TIGR01351">
    <property type="entry name" value="adk"/>
    <property type="match status" value="1"/>
</dbReference>
<keyword evidence="1 4" id="KW-0808">Transferase</keyword>
<comment type="domain">
    <text evidence="4">Consists of three domains, a large central CORE domain and two small peripheral domains, NMPbind and LID, which undergo movements during catalysis. The LID domain closes over the site of phosphoryl transfer upon ATP binding. Assembling and dissambling the active center during each catalytic cycle provides an effective means to prevent ATP hydrolysis. Some bacteria have evolved a zinc-coordinating structure that stabilizes the LID domain.</text>
</comment>
<dbReference type="Gene3D" id="3.40.50.300">
    <property type="entry name" value="P-loop containing nucleotide triphosphate hydrolases"/>
    <property type="match status" value="1"/>
</dbReference>
<feature type="region of interest" description="LID" evidence="4">
    <location>
        <begin position="126"/>
        <end position="163"/>
    </location>
</feature>